<evidence type="ECO:0000313" key="1">
    <source>
        <dbReference type="EMBL" id="GAA5035248.1"/>
    </source>
</evidence>
<dbReference type="Pfam" id="PF10604">
    <property type="entry name" value="Polyketide_cyc2"/>
    <property type="match status" value="1"/>
</dbReference>
<sequence length="132" mass="14122">MRATITATGDASAALAWQRYADLRLWRTWSPQIQGVEAAHEHLRSGLTGMVIGPLGLRVPFEVESVDPEAMTWRWRVRLGPVRAALAHAVTSTGGDVAGPGCTTTLTIEAPAAAVLAYRPVAALALRRLVRA</sequence>
<accession>A0ABP9JKV4</accession>
<dbReference type="Proteomes" id="UP001500427">
    <property type="component" value="Unassembled WGS sequence"/>
</dbReference>
<dbReference type="RefSeq" id="WP_345508997.1">
    <property type="nucleotide sequence ID" value="NZ_BAABIW010000027.1"/>
</dbReference>
<dbReference type="InterPro" id="IPR023393">
    <property type="entry name" value="START-like_dom_sf"/>
</dbReference>
<gene>
    <name evidence="1" type="ORF">GCM10023258_36950</name>
</gene>
<protein>
    <recommendedName>
        <fullName evidence="3">Polyketide cyclase/dehydrase/lipid transport protein</fullName>
    </recommendedName>
</protein>
<name>A0ABP9JKV4_9MICO</name>
<evidence type="ECO:0000313" key="2">
    <source>
        <dbReference type="Proteomes" id="UP001500427"/>
    </source>
</evidence>
<dbReference type="SUPFAM" id="SSF55961">
    <property type="entry name" value="Bet v1-like"/>
    <property type="match status" value="1"/>
</dbReference>
<proteinExistence type="predicted"/>
<evidence type="ECO:0008006" key="3">
    <source>
        <dbReference type="Google" id="ProtNLM"/>
    </source>
</evidence>
<reference evidence="2" key="1">
    <citation type="journal article" date="2019" name="Int. J. Syst. Evol. Microbiol.">
        <title>The Global Catalogue of Microorganisms (GCM) 10K type strain sequencing project: providing services to taxonomists for standard genome sequencing and annotation.</title>
        <authorList>
            <consortium name="The Broad Institute Genomics Platform"/>
            <consortium name="The Broad Institute Genome Sequencing Center for Infectious Disease"/>
            <person name="Wu L."/>
            <person name="Ma J."/>
        </authorList>
    </citation>
    <scope>NUCLEOTIDE SEQUENCE [LARGE SCALE GENOMIC DNA]</scope>
    <source>
        <strain evidence="2">JCM 17687</strain>
    </source>
</reference>
<dbReference type="Gene3D" id="3.30.530.20">
    <property type="match status" value="1"/>
</dbReference>
<dbReference type="InterPro" id="IPR019587">
    <property type="entry name" value="Polyketide_cyclase/dehydratase"/>
</dbReference>
<comment type="caution">
    <text evidence="1">The sequence shown here is derived from an EMBL/GenBank/DDBJ whole genome shotgun (WGS) entry which is preliminary data.</text>
</comment>
<organism evidence="1 2">
    <name type="scientific">Terrabacter aeriphilus</name>
    <dbReference type="NCBI Taxonomy" id="515662"/>
    <lineage>
        <taxon>Bacteria</taxon>
        <taxon>Bacillati</taxon>
        <taxon>Actinomycetota</taxon>
        <taxon>Actinomycetes</taxon>
        <taxon>Micrococcales</taxon>
        <taxon>Intrasporangiaceae</taxon>
        <taxon>Terrabacter</taxon>
    </lineage>
</organism>
<keyword evidence="2" id="KW-1185">Reference proteome</keyword>
<dbReference type="EMBL" id="BAABIW010000027">
    <property type="protein sequence ID" value="GAA5035248.1"/>
    <property type="molecule type" value="Genomic_DNA"/>
</dbReference>